<evidence type="ECO:0000313" key="9">
    <source>
        <dbReference type="EMBL" id="MDR6939481.1"/>
    </source>
</evidence>
<keyword evidence="4 7" id="KW-1133">Transmembrane helix</keyword>
<feature type="compositionally biased region" description="Polar residues" evidence="6">
    <location>
        <begin position="87"/>
        <end position="106"/>
    </location>
</feature>
<dbReference type="Proteomes" id="UP001266099">
    <property type="component" value="Unassembled WGS sequence"/>
</dbReference>
<evidence type="ECO:0000256" key="3">
    <source>
        <dbReference type="ARBA" id="ARBA00022692"/>
    </source>
</evidence>
<evidence type="ECO:0000256" key="7">
    <source>
        <dbReference type="SAM" id="Phobius"/>
    </source>
</evidence>
<comment type="subcellular location">
    <subcellularLocation>
        <location evidence="1">Cell membrane</location>
        <topology evidence="1">Multi-pass membrane protein</topology>
    </subcellularLocation>
</comment>
<gene>
    <name evidence="9" type="ORF">J2S36_001024</name>
</gene>
<feature type="transmembrane region" description="Helical" evidence="7">
    <location>
        <begin position="6"/>
        <end position="29"/>
    </location>
</feature>
<feature type="domain" description="Type II secretion system protein GspF" evidence="8">
    <location>
        <begin position="124"/>
        <end position="213"/>
    </location>
</feature>
<evidence type="ECO:0000313" key="10">
    <source>
        <dbReference type="Proteomes" id="UP001266099"/>
    </source>
</evidence>
<feature type="transmembrane region" description="Helical" evidence="7">
    <location>
        <begin position="197"/>
        <end position="222"/>
    </location>
</feature>
<keyword evidence="3 7" id="KW-0812">Transmembrane</keyword>
<dbReference type="RefSeq" id="WP_309956176.1">
    <property type="nucleotide sequence ID" value="NZ_JAVDUJ010000001.1"/>
</dbReference>
<evidence type="ECO:0000256" key="5">
    <source>
        <dbReference type="ARBA" id="ARBA00023136"/>
    </source>
</evidence>
<evidence type="ECO:0000256" key="2">
    <source>
        <dbReference type="ARBA" id="ARBA00022475"/>
    </source>
</evidence>
<dbReference type="Pfam" id="PF00482">
    <property type="entry name" value="T2SSF"/>
    <property type="match status" value="1"/>
</dbReference>
<name>A0ABU1T3P2_9ACTO</name>
<proteinExistence type="predicted"/>
<organism evidence="9 10">
    <name type="scientific">Arcanobacterium hippocoleae</name>
    <dbReference type="NCBI Taxonomy" id="149017"/>
    <lineage>
        <taxon>Bacteria</taxon>
        <taxon>Bacillati</taxon>
        <taxon>Actinomycetota</taxon>
        <taxon>Actinomycetes</taxon>
        <taxon>Actinomycetales</taxon>
        <taxon>Actinomycetaceae</taxon>
        <taxon>Arcanobacterium</taxon>
    </lineage>
</organism>
<sequence>MLEQLFISLVAIFAALAYAPPIALTYFHAFRAWFFRTRFGKLFLPKSERSAIEQVTIVDLTAAALNTGMAIPAALRAVEMSLGAPHNSLSEQQNAQNNRFRQTPSRLGNKRSRSALRLQNKQERTLDQVAKSLLMGATWAEAWEGVSKKYAILSDILAPAWEDGAAPVPLLERTSAILRLTQQSRANEAAARLGARLVAPLALCFLPAFIFIGIVPIVVIAAKHLF</sequence>
<dbReference type="InterPro" id="IPR018076">
    <property type="entry name" value="T2SS_GspF_dom"/>
</dbReference>
<keyword evidence="2" id="KW-1003">Cell membrane</keyword>
<accession>A0ABU1T3P2</accession>
<evidence type="ECO:0000256" key="1">
    <source>
        <dbReference type="ARBA" id="ARBA00004651"/>
    </source>
</evidence>
<protein>
    <recommendedName>
        <fullName evidence="8">Type II secretion system protein GspF domain-containing protein</fullName>
    </recommendedName>
</protein>
<keyword evidence="10" id="KW-1185">Reference proteome</keyword>
<comment type="caution">
    <text evidence="9">The sequence shown here is derived from an EMBL/GenBank/DDBJ whole genome shotgun (WGS) entry which is preliminary data.</text>
</comment>
<evidence type="ECO:0000256" key="4">
    <source>
        <dbReference type="ARBA" id="ARBA00022989"/>
    </source>
</evidence>
<feature type="region of interest" description="Disordered" evidence="6">
    <location>
        <begin position="86"/>
        <end position="114"/>
    </location>
</feature>
<reference evidence="9 10" key="1">
    <citation type="submission" date="2023-07" db="EMBL/GenBank/DDBJ databases">
        <title>Sequencing the genomes of 1000 actinobacteria strains.</title>
        <authorList>
            <person name="Klenk H.-P."/>
        </authorList>
    </citation>
    <scope>NUCLEOTIDE SEQUENCE [LARGE SCALE GENOMIC DNA]</scope>
    <source>
        <strain evidence="9 10">DSM 15539</strain>
    </source>
</reference>
<evidence type="ECO:0000259" key="8">
    <source>
        <dbReference type="Pfam" id="PF00482"/>
    </source>
</evidence>
<keyword evidence="5 7" id="KW-0472">Membrane</keyword>
<dbReference type="EMBL" id="JAVDUJ010000001">
    <property type="protein sequence ID" value="MDR6939481.1"/>
    <property type="molecule type" value="Genomic_DNA"/>
</dbReference>
<evidence type="ECO:0000256" key="6">
    <source>
        <dbReference type="SAM" id="MobiDB-lite"/>
    </source>
</evidence>